<dbReference type="SUPFAM" id="SSF56059">
    <property type="entry name" value="Glutathione synthetase ATP-binding domain-like"/>
    <property type="match status" value="1"/>
</dbReference>
<dbReference type="AlphaFoldDB" id="C7NFM8"/>
<dbReference type="EMBL" id="CP001686">
    <property type="protein sequence ID" value="ACV07386.1"/>
    <property type="molecule type" value="Genomic_DNA"/>
</dbReference>
<proteinExistence type="predicted"/>
<dbReference type="STRING" id="478801.Ksed_24190"/>
<dbReference type="Gene3D" id="3.30.470.20">
    <property type="entry name" value="ATP-grasp fold, B domain"/>
    <property type="match status" value="1"/>
</dbReference>
<dbReference type="Proteomes" id="UP000006666">
    <property type="component" value="Chromosome"/>
</dbReference>
<protein>
    <submittedName>
        <fullName evidence="1">Uncharacterized protein</fullName>
    </submittedName>
</protein>
<dbReference type="RefSeq" id="WP_015780315.1">
    <property type="nucleotide sequence ID" value="NC_013169.1"/>
</dbReference>
<evidence type="ECO:0000313" key="2">
    <source>
        <dbReference type="Proteomes" id="UP000006666"/>
    </source>
</evidence>
<name>C7NFM8_KYTSD</name>
<keyword evidence="2" id="KW-1185">Reference proteome</keyword>
<evidence type="ECO:0000313" key="1">
    <source>
        <dbReference type="EMBL" id="ACV07386.1"/>
    </source>
</evidence>
<sequence length="75" mass="8459">MESVDLGECLAGRVRSFVAEHRVDLGAIDFLVQEDGTPVFLEINLVFDWRYFQKNAGDTRVSDALCEYFEGAVRA</sequence>
<gene>
    <name evidence="1" type="ordered locus">Ksed_24190</name>
</gene>
<organism evidence="1 2">
    <name type="scientific">Kytococcus sedentarius (strain ATCC 14392 / DSM 20547 / JCM 11482 / CCUG 33030 / NBRC 15357 / NCTC 11040 / CCM 314 / 541)</name>
    <name type="common">Micrococcus sedentarius</name>
    <dbReference type="NCBI Taxonomy" id="478801"/>
    <lineage>
        <taxon>Bacteria</taxon>
        <taxon>Bacillati</taxon>
        <taxon>Actinomycetota</taxon>
        <taxon>Actinomycetes</taxon>
        <taxon>Micrococcales</taxon>
        <taxon>Kytococcaceae</taxon>
        <taxon>Kytococcus</taxon>
    </lineage>
</organism>
<dbReference type="HOGENOM" id="CLU_2666362_0_0_11"/>
<accession>C7NFM8</accession>
<dbReference type="KEGG" id="kse:Ksed_24190"/>
<reference evidence="1 2" key="1">
    <citation type="journal article" date="2009" name="Stand. Genomic Sci.">
        <title>Complete genome sequence of Kytococcus sedentarius type strain (541).</title>
        <authorList>
            <person name="Sims D."/>
            <person name="Brettin T."/>
            <person name="Detter J.C."/>
            <person name="Han C."/>
            <person name="Lapidus A."/>
            <person name="Copeland A."/>
            <person name="Glavina Del Rio T."/>
            <person name="Nolan M."/>
            <person name="Chen F."/>
            <person name="Lucas S."/>
            <person name="Tice H."/>
            <person name="Cheng J.F."/>
            <person name="Bruce D."/>
            <person name="Goodwin L."/>
            <person name="Pitluck S."/>
            <person name="Ovchinnikova G."/>
            <person name="Pati A."/>
            <person name="Ivanova N."/>
            <person name="Mavrommatis K."/>
            <person name="Chen A."/>
            <person name="Palaniappan K."/>
            <person name="D'haeseleer P."/>
            <person name="Chain P."/>
            <person name="Bristow J."/>
            <person name="Eisen J.A."/>
            <person name="Markowitz V."/>
            <person name="Hugenholtz P."/>
            <person name="Schneider S."/>
            <person name="Goker M."/>
            <person name="Pukall R."/>
            <person name="Kyrpides N.C."/>
            <person name="Klenk H.P."/>
        </authorList>
    </citation>
    <scope>NUCLEOTIDE SEQUENCE [LARGE SCALE GENOMIC DNA]</scope>
    <source>
        <strain evidence="2">ATCC 14392 / DSM 20547 / JCM 11482 / CCUG 33030 / NBRC 15357 / NCTC 11040 / CCM 314 / 541</strain>
    </source>
</reference>